<dbReference type="Proteomes" id="UP000680805">
    <property type="component" value="Chromosome"/>
</dbReference>
<dbReference type="RefSeq" id="WP_215612748.1">
    <property type="nucleotide sequence ID" value="NZ_CP076135.1"/>
</dbReference>
<dbReference type="Gene3D" id="3.90.550.10">
    <property type="entry name" value="Spore Coat Polysaccharide Biosynthesis Protein SpsA, Chain A"/>
    <property type="match status" value="1"/>
</dbReference>
<name>A0A975NL39_9BRAD</name>
<dbReference type="AlphaFoldDB" id="A0A975NL39"/>
<dbReference type="InterPro" id="IPR029044">
    <property type="entry name" value="Nucleotide-diphossugar_trans"/>
</dbReference>
<accession>A0A975NL39</accession>
<sequence length="482" mass="55067">MDPLFSIIIPLEFHRGQWKRCWQAWNAQTVDKSIYEIILVVPHYFQEPGLLNELSGCRLEFSSGTHDMDLCVAGAARARGRYLVFTEAHCWPEPDALELCQEAIDANPDWVGFSCLSIPTTHNWLSEAEAGMYEADIAYAMQVHPWRKILDQCFVTDRDAYERCGGFQSGLGHFAEWLLAADYFQHGYKLGYFPKARFHHYYSGSLSDLKAFTLDFVTGEMRYFGREHDGRDSRLFEIPPEWICQGNFDRDTARAVVRIAVQSLWPLRESYRDLPRSMIRIGRWIIPAIFGDRIARVSAAAAAAYARIVLLLAIWIGSRKWLNHRFTKYVTALIRAQRLATIETQHRKEQATLRPGYVGFGLDAFTLEATGFYPLERHQGIQFRWSETAAAVVISAPAGRHKVRIDCLPVRDLTDARSDFRFYIDGARISSSQLSIEADRVNIDFNLARPQIVRLGWTCLPLIAVADPRQLGLPVEQVDLIS</sequence>
<dbReference type="EC" id="2.4.-.-" evidence="1"/>
<keyword evidence="1" id="KW-0328">Glycosyltransferase</keyword>
<keyword evidence="1" id="KW-0808">Transferase</keyword>
<reference evidence="1" key="1">
    <citation type="submission" date="2021-06" db="EMBL/GenBank/DDBJ databases">
        <title>Bradyrhizobium sp. S2-11-2 Genome sequencing.</title>
        <authorList>
            <person name="Jin L."/>
        </authorList>
    </citation>
    <scope>NUCLEOTIDE SEQUENCE</scope>
    <source>
        <strain evidence="1">S2-11-2</strain>
    </source>
</reference>
<proteinExistence type="predicted"/>
<evidence type="ECO:0000313" key="1">
    <source>
        <dbReference type="EMBL" id="QWG17092.1"/>
    </source>
</evidence>
<organism evidence="1 2">
    <name type="scientific">Bradyrhizobium sediminis</name>
    <dbReference type="NCBI Taxonomy" id="2840469"/>
    <lineage>
        <taxon>Bacteria</taxon>
        <taxon>Pseudomonadati</taxon>
        <taxon>Pseudomonadota</taxon>
        <taxon>Alphaproteobacteria</taxon>
        <taxon>Hyphomicrobiales</taxon>
        <taxon>Nitrobacteraceae</taxon>
        <taxon>Bradyrhizobium</taxon>
    </lineage>
</organism>
<dbReference type="SUPFAM" id="SSF53448">
    <property type="entry name" value="Nucleotide-diphospho-sugar transferases"/>
    <property type="match status" value="1"/>
</dbReference>
<dbReference type="EMBL" id="CP076135">
    <property type="protein sequence ID" value="QWG17092.1"/>
    <property type="molecule type" value="Genomic_DNA"/>
</dbReference>
<dbReference type="KEGG" id="bsei:KMZ68_19195"/>
<dbReference type="GO" id="GO:0016757">
    <property type="term" value="F:glycosyltransferase activity"/>
    <property type="evidence" value="ECO:0007669"/>
    <property type="project" value="UniProtKB-KW"/>
</dbReference>
<protein>
    <submittedName>
        <fullName evidence="1">Glycosyltransferase</fullName>
        <ecNumber evidence="1">2.4.-.-</ecNumber>
    </submittedName>
</protein>
<gene>
    <name evidence="1" type="ORF">KMZ68_19195</name>
</gene>
<evidence type="ECO:0000313" key="2">
    <source>
        <dbReference type="Proteomes" id="UP000680805"/>
    </source>
</evidence>